<organism evidence="3 4">
    <name type="scientific">Penicillium coprophilum</name>
    <dbReference type="NCBI Taxonomy" id="36646"/>
    <lineage>
        <taxon>Eukaryota</taxon>
        <taxon>Fungi</taxon>
        <taxon>Dikarya</taxon>
        <taxon>Ascomycota</taxon>
        <taxon>Pezizomycotina</taxon>
        <taxon>Eurotiomycetes</taxon>
        <taxon>Eurotiomycetidae</taxon>
        <taxon>Eurotiales</taxon>
        <taxon>Aspergillaceae</taxon>
        <taxon>Penicillium</taxon>
    </lineage>
</organism>
<feature type="compositionally biased region" description="Basic residues" evidence="1">
    <location>
        <begin position="408"/>
        <end position="425"/>
    </location>
</feature>
<keyword evidence="2" id="KW-0472">Membrane</keyword>
<feature type="transmembrane region" description="Helical" evidence="2">
    <location>
        <begin position="58"/>
        <end position="77"/>
    </location>
</feature>
<reference evidence="4" key="1">
    <citation type="journal article" date="2017" name="Nat. Microbiol.">
        <title>Global analysis of biosynthetic gene clusters reveals vast potential of secondary metabolite production in Penicillium species.</title>
        <authorList>
            <person name="Nielsen J.C."/>
            <person name="Grijseels S."/>
            <person name="Prigent S."/>
            <person name="Ji B."/>
            <person name="Dainat J."/>
            <person name="Nielsen K.F."/>
            <person name="Frisvad J.C."/>
            <person name="Workman M."/>
            <person name="Nielsen J."/>
        </authorList>
    </citation>
    <scope>NUCLEOTIDE SEQUENCE [LARGE SCALE GENOMIC DNA]</scope>
    <source>
        <strain evidence="4">IBT 31321</strain>
    </source>
</reference>
<feature type="transmembrane region" description="Helical" evidence="2">
    <location>
        <begin position="219"/>
        <end position="239"/>
    </location>
</feature>
<dbReference type="STRING" id="36646.A0A1V6VA90"/>
<gene>
    <name evidence="3" type="ORF">PENCOP_c001G03044</name>
</gene>
<proteinExistence type="predicted"/>
<keyword evidence="2" id="KW-0812">Transmembrane</keyword>
<feature type="transmembrane region" description="Helical" evidence="2">
    <location>
        <begin position="297"/>
        <end position="315"/>
    </location>
</feature>
<dbReference type="AlphaFoldDB" id="A0A1V6VA90"/>
<accession>A0A1V6VA90</accession>
<dbReference type="EMBL" id="MDDG01000001">
    <property type="protein sequence ID" value="OQE47580.1"/>
    <property type="molecule type" value="Genomic_DNA"/>
</dbReference>
<keyword evidence="4" id="KW-1185">Reference proteome</keyword>
<evidence type="ECO:0000256" key="2">
    <source>
        <dbReference type="SAM" id="Phobius"/>
    </source>
</evidence>
<feature type="transmembrane region" description="Helical" evidence="2">
    <location>
        <begin position="321"/>
        <end position="339"/>
    </location>
</feature>
<comment type="caution">
    <text evidence="3">The sequence shown here is derived from an EMBL/GenBank/DDBJ whole genome shotgun (WGS) entry which is preliminary data.</text>
</comment>
<feature type="transmembrane region" description="Helical" evidence="2">
    <location>
        <begin position="193"/>
        <end position="213"/>
    </location>
</feature>
<name>A0A1V6VA90_9EURO</name>
<evidence type="ECO:0000256" key="1">
    <source>
        <dbReference type="SAM" id="MobiDB-lite"/>
    </source>
</evidence>
<evidence type="ECO:0000313" key="3">
    <source>
        <dbReference type="EMBL" id="OQE47580.1"/>
    </source>
</evidence>
<protein>
    <submittedName>
        <fullName evidence="3">Uncharacterized protein</fullName>
    </submittedName>
</protein>
<keyword evidence="2" id="KW-1133">Transmembrane helix</keyword>
<feature type="region of interest" description="Disordered" evidence="1">
    <location>
        <begin position="408"/>
        <end position="433"/>
    </location>
</feature>
<dbReference type="Proteomes" id="UP000191500">
    <property type="component" value="Unassembled WGS sequence"/>
</dbReference>
<evidence type="ECO:0000313" key="4">
    <source>
        <dbReference type="Proteomes" id="UP000191500"/>
    </source>
</evidence>
<sequence length="433" mass="47377">MPPMFSKIERTLSENISVTEFSAQWKTPSDIFSVLLLLGGDIVSRALAQLAGSRLTPVAFSFGWVAFAVTTVVAVVGEKKLMPPADFPCKVINGETGYIRDNRSWIIGRLVRDFDNWMDKQPRVHAQPNSTPDSNPKPVQKCVQEITDAKWKALKESAKEKKQPEPGRPRKAGLCVSIYRAQRAIKSYPGYDAPYITGILTTIVQLGISAIPFGLSGNWGIFLVTAVGIVLSFSTGALSQWSKEKWACRSSTTKTFILTSGNGSQHAIVIESNGTGLDLEDLAANDPGMVASYKTRLAITALGALWIILLITAAGIQQDTWFLLAVGALGILQNVYAAGASRLPMAFGVPLEFVEVIGDLKVMDTLFRVEDLYPCLGKSLLPVFFPGELDERERVKWKGFDNIAKLKRESKKQKKEGAASHRKGSQSKSEPKN</sequence>